<sequence length="73" mass="8596">MHKLVFPNTVFTPRKSTAGLLHFDNKQRALASFLKKLWVPRCKNQSQRQLVAILYLTDRLETCYKLVSKRSNF</sequence>
<evidence type="ECO:0000313" key="1">
    <source>
        <dbReference type="EMBL" id="CAH1960930.1"/>
    </source>
</evidence>
<organism evidence="1 2">
    <name type="scientific">Acanthoscelides obtectus</name>
    <name type="common">Bean weevil</name>
    <name type="synonym">Bruchus obtectus</name>
    <dbReference type="NCBI Taxonomy" id="200917"/>
    <lineage>
        <taxon>Eukaryota</taxon>
        <taxon>Metazoa</taxon>
        <taxon>Ecdysozoa</taxon>
        <taxon>Arthropoda</taxon>
        <taxon>Hexapoda</taxon>
        <taxon>Insecta</taxon>
        <taxon>Pterygota</taxon>
        <taxon>Neoptera</taxon>
        <taxon>Endopterygota</taxon>
        <taxon>Coleoptera</taxon>
        <taxon>Polyphaga</taxon>
        <taxon>Cucujiformia</taxon>
        <taxon>Chrysomeloidea</taxon>
        <taxon>Chrysomelidae</taxon>
        <taxon>Bruchinae</taxon>
        <taxon>Bruchini</taxon>
        <taxon>Acanthoscelides</taxon>
    </lineage>
</organism>
<comment type="caution">
    <text evidence="1">The sequence shown here is derived from an EMBL/GenBank/DDBJ whole genome shotgun (WGS) entry which is preliminary data.</text>
</comment>
<reference evidence="1" key="1">
    <citation type="submission" date="2022-03" db="EMBL/GenBank/DDBJ databases">
        <authorList>
            <person name="Sayadi A."/>
        </authorList>
    </citation>
    <scope>NUCLEOTIDE SEQUENCE</scope>
</reference>
<gene>
    <name evidence="1" type="ORF">ACAOBT_LOCUS3884</name>
</gene>
<accession>A0A9P0JU97</accession>
<dbReference type="AlphaFoldDB" id="A0A9P0JU97"/>
<proteinExistence type="predicted"/>
<keyword evidence="2" id="KW-1185">Reference proteome</keyword>
<dbReference type="Proteomes" id="UP001152888">
    <property type="component" value="Unassembled WGS sequence"/>
</dbReference>
<name>A0A9P0JU97_ACAOB</name>
<protein>
    <submittedName>
        <fullName evidence="1">Uncharacterized protein</fullName>
    </submittedName>
</protein>
<evidence type="ECO:0000313" key="2">
    <source>
        <dbReference type="Proteomes" id="UP001152888"/>
    </source>
</evidence>
<dbReference type="EMBL" id="CAKOFQ010006691">
    <property type="protein sequence ID" value="CAH1960930.1"/>
    <property type="molecule type" value="Genomic_DNA"/>
</dbReference>